<dbReference type="EC" id="3.1.1.5" evidence="2"/>
<dbReference type="AlphaFoldDB" id="A0A099KL49"/>
<evidence type="ECO:0000259" key="1">
    <source>
        <dbReference type="Pfam" id="PF12146"/>
    </source>
</evidence>
<name>A0A099KL49_COLPS</name>
<dbReference type="InterPro" id="IPR051044">
    <property type="entry name" value="MAG_DAG_Lipase"/>
</dbReference>
<dbReference type="SUPFAM" id="SSF53474">
    <property type="entry name" value="alpha/beta-Hydrolases"/>
    <property type="match status" value="1"/>
</dbReference>
<dbReference type="Pfam" id="PF12146">
    <property type="entry name" value="Hydrolase_4"/>
    <property type="match status" value="1"/>
</dbReference>
<dbReference type="PANTHER" id="PTHR11614">
    <property type="entry name" value="PHOSPHOLIPASE-RELATED"/>
    <property type="match status" value="1"/>
</dbReference>
<dbReference type="InterPro" id="IPR022742">
    <property type="entry name" value="Hydrolase_4"/>
</dbReference>
<evidence type="ECO:0000313" key="2">
    <source>
        <dbReference type="EMBL" id="KGJ91131.1"/>
    </source>
</evidence>
<gene>
    <name evidence="2" type="ORF">GAB14E_3283</name>
</gene>
<dbReference type="OrthoDB" id="9788260at2"/>
<protein>
    <submittedName>
        <fullName evidence="2">Lysophospholipase</fullName>
        <ecNumber evidence="2">3.1.1.5</ecNumber>
    </submittedName>
</protein>
<feature type="domain" description="Serine aminopeptidase S33" evidence="1">
    <location>
        <begin position="55"/>
        <end position="316"/>
    </location>
</feature>
<dbReference type="Proteomes" id="UP000029868">
    <property type="component" value="Unassembled WGS sequence"/>
</dbReference>
<keyword evidence="2" id="KW-0378">Hydrolase</keyword>
<sequence>MSQSIQFNQEKKINANLADGTTALWKKGLFDTFSGVNNVKVHYAKFLQEQIAAPTIVIVPGRCEAYLKYQELIFDLYQQGYNIFIIDHRGQGLSERLLTNLNKGYVNKFQHYVDDFQYFIENIVGHSSTTKPYILAHSMGGAIATRFMQDCPNAVKAAVLSSPMFGFNSGLLPKSLAEALVAAKLAVNSIISNTPWYFFGQKDYYPVNFTNNKLTHCPLRYQHFVNVYKQNKSIQLGGVTSHWLAQGIAAQKEIFAKIPQLRTPILLLQAGSDIVVCQQAQVDFCQKLHTIQPQSCPSGVPIVFEGAYHELFFEVDEQRDEAIKQSITWFKQHK</sequence>
<organism evidence="2 3">
    <name type="scientific">Colwellia psychrerythraea</name>
    <name type="common">Vibrio psychroerythus</name>
    <dbReference type="NCBI Taxonomy" id="28229"/>
    <lineage>
        <taxon>Bacteria</taxon>
        <taxon>Pseudomonadati</taxon>
        <taxon>Pseudomonadota</taxon>
        <taxon>Gammaproteobacteria</taxon>
        <taxon>Alteromonadales</taxon>
        <taxon>Colwelliaceae</taxon>
        <taxon>Colwellia</taxon>
    </lineage>
</organism>
<accession>A0A099KL49</accession>
<proteinExistence type="predicted"/>
<dbReference type="EMBL" id="JQEC01000042">
    <property type="protein sequence ID" value="KGJ91131.1"/>
    <property type="molecule type" value="Genomic_DNA"/>
</dbReference>
<reference evidence="2 3" key="1">
    <citation type="submission" date="2014-08" db="EMBL/GenBank/DDBJ databases">
        <title>Genomic and Phenotypic Diversity of Colwellia psychrerythraea strains from Disparate Marine Basins.</title>
        <authorList>
            <person name="Techtmann S.M."/>
            <person name="Stelling S.C."/>
            <person name="Utturkar S.M."/>
            <person name="Alshibli N."/>
            <person name="Harris A."/>
            <person name="Brown S.D."/>
            <person name="Hazen T.C."/>
        </authorList>
    </citation>
    <scope>NUCLEOTIDE SEQUENCE [LARGE SCALE GENOMIC DNA]</scope>
    <source>
        <strain evidence="2 3">GAB14E</strain>
    </source>
</reference>
<dbReference type="RefSeq" id="WP_033083018.1">
    <property type="nucleotide sequence ID" value="NZ_JQEC01000042.1"/>
</dbReference>
<dbReference type="Gene3D" id="3.40.50.1820">
    <property type="entry name" value="alpha/beta hydrolase"/>
    <property type="match status" value="1"/>
</dbReference>
<dbReference type="PATRIC" id="fig|28229.3.peg.3002"/>
<dbReference type="GO" id="GO:0004622">
    <property type="term" value="F:phosphatidylcholine lysophospholipase activity"/>
    <property type="evidence" value="ECO:0007669"/>
    <property type="project" value="UniProtKB-EC"/>
</dbReference>
<comment type="caution">
    <text evidence="2">The sequence shown here is derived from an EMBL/GenBank/DDBJ whole genome shotgun (WGS) entry which is preliminary data.</text>
</comment>
<evidence type="ECO:0000313" key="3">
    <source>
        <dbReference type="Proteomes" id="UP000029868"/>
    </source>
</evidence>
<dbReference type="InterPro" id="IPR029058">
    <property type="entry name" value="AB_hydrolase_fold"/>
</dbReference>